<name>A0A0L1IKR3_ASPN3</name>
<keyword evidence="5" id="KW-0539">Nucleus</keyword>
<dbReference type="OrthoDB" id="3548654at2759"/>
<keyword evidence="2" id="KW-0805">Transcription regulation</keyword>
<evidence type="ECO:0000256" key="5">
    <source>
        <dbReference type="ARBA" id="ARBA00023242"/>
    </source>
</evidence>
<comment type="subcellular location">
    <subcellularLocation>
        <location evidence="1">Nucleus</location>
    </subcellularLocation>
</comment>
<evidence type="ECO:0000259" key="7">
    <source>
        <dbReference type="SMART" id="SM00906"/>
    </source>
</evidence>
<dbReference type="STRING" id="1509407.A0A0L1IKR3"/>
<dbReference type="EMBL" id="JNOM01000670">
    <property type="protein sequence ID" value="KNG80186.1"/>
    <property type="molecule type" value="Genomic_DNA"/>
</dbReference>
<dbReference type="GeneID" id="26813225"/>
<evidence type="ECO:0000256" key="2">
    <source>
        <dbReference type="ARBA" id="ARBA00023015"/>
    </source>
</evidence>
<dbReference type="RefSeq" id="XP_015401109.1">
    <property type="nucleotide sequence ID" value="XM_015556677.1"/>
</dbReference>
<keyword evidence="6" id="KW-0175">Coiled coil</keyword>
<evidence type="ECO:0000313" key="8">
    <source>
        <dbReference type="EMBL" id="KNG80186.1"/>
    </source>
</evidence>
<dbReference type="Proteomes" id="UP000037505">
    <property type="component" value="Unassembled WGS sequence"/>
</dbReference>
<reference evidence="8 9" key="1">
    <citation type="submission" date="2014-06" db="EMBL/GenBank/DDBJ databases">
        <title>The Genome of the Aflatoxigenic Filamentous Fungus Aspergillus nomius.</title>
        <authorList>
            <person name="Moore M.G."/>
            <person name="Shannon B.M."/>
            <person name="Brian M.M."/>
        </authorList>
    </citation>
    <scope>NUCLEOTIDE SEQUENCE [LARGE SCALE GENOMIC DNA]</scope>
    <source>
        <strain evidence="8 9">NRRL 13137</strain>
    </source>
</reference>
<protein>
    <recommendedName>
        <fullName evidence="7">Xylanolytic transcriptional activator regulatory domain-containing protein</fullName>
    </recommendedName>
</protein>
<dbReference type="Pfam" id="PF04082">
    <property type="entry name" value="Fungal_trans"/>
    <property type="match status" value="1"/>
</dbReference>
<dbReference type="CDD" id="cd12148">
    <property type="entry name" value="fungal_TF_MHR"/>
    <property type="match status" value="1"/>
</dbReference>
<evidence type="ECO:0000256" key="4">
    <source>
        <dbReference type="ARBA" id="ARBA00023163"/>
    </source>
</evidence>
<proteinExistence type="predicted"/>
<keyword evidence="9" id="KW-1185">Reference proteome</keyword>
<dbReference type="GO" id="GO:0008270">
    <property type="term" value="F:zinc ion binding"/>
    <property type="evidence" value="ECO:0007669"/>
    <property type="project" value="InterPro"/>
</dbReference>
<accession>A0A0L1IKR3</accession>
<sequence length="741" mass="82487">MEKILSNPPKGRAVNANCKRRKAKCIFEGDENKIQITKRHFAELRRRTAELEKENRDLQQRLSSSSKRTLSMDLVDHGGLVNEEANTCNGYASPVSGPGFEDAKVFNPLSTGQPKYVRDLAGNPHYLGHTSNWSLTIRLLHLTLTHQAGRNCPFPSAAQHIDATTYELGWSGLRATIMPDIRELPSLDYALFLTNAVKFHTGHIFHLFDELSFLTRLHDFYGNPVQKIHTTGLWFIHFSVIMALGKAFTGTKRRDSVPPGASLFMMALTMLPDYCYLWRHPSTSAELLCSMALYLQSIDWRTSAHDMVGFIPIPLLTRDQDRGVEIYSSIVLTETAQIGRALRMLLVHGYHTNVPSGTLDEHETQRSRNIWWTVFIIERQFTVLMGVPLGINDDEISTPLPNCPDSPHGSTTMAMHVKLSQALGQVMNTLYQKECQIDSHFVSSTQRVLRCVANLALELAGYFPVPSEGSVNGISRVAGYMNLVYQQCIMLATRPFLFSLLEKQLGSSGIAIPIPAAIKLLLQMCLESAKKTIDILCALQDQSLLGKIILSGITMYAPFDLFSLETFLPFDLDSAVSAGLVVYMSTLVSLHSIDDHSRLRDTLFDILDHLISEGNLVAVDHKMALGQLEGLLKSPHAQMNDGSHWPRLEQVEIVAREHVDSSETAFAEGAFQTRGAPDNQDVNTGLMTGCSEPVGPYDWEQELIPTQLMTVVDMLDGINVLDWAIFPDSSSSQDGQEDNIS</sequence>
<dbReference type="InterPro" id="IPR007219">
    <property type="entry name" value="XnlR_reg_dom"/>
</dbReference>
<evidence type="ECO:0000256" key="6">
    <source>
        <dbReference type="SAM" id="Coils"/>
    </source>
</evidence>
<dbReference type="GO" id="GO:0043565">
    <property type="term" value="F:sequence-specific DNA binding"/>
    <property type="evidence" value="ECO:0007669"/>
    <property type="project" value="TreeGrafter"/>
</dbReference>
<dbReference type="GO" id="GO:0005634">
    <property type="term" value="C:nucleus"/>
    <property type="evidence" value="ECO:0007669"/>
    <property type="project" value="UniProtKB-SubCell"/>
</dbReference>
<dbReference type="PANTHER" id="PTHR47540:SF6">
    <property type="entry name" value="ZN(II)2CYS6 TRANSCRIPTION FACTOR (EUROFUNG)"/>
    <property type="match status" value="1"/>
</dbReference>
<evidence type="ECO:0000256" key="1">
    <source>
        <dbReference type="ARBA" id="ARBA00004123"/>
    </source>
</evidence>
<feature type="coiled-coil region" evidence="6">
    <location>
        <begin position="34"/>
        <end position="68"/>
    </location>
</feature>
<gene>
    <name evidence="8" type="ORF">ANOM_011421</name>
</gene>
<dbReference type="SMART" id="SM00906">
    <property type="entry name" value="Fungal_trans"/>
    <property type="match status" value="1"/>
</dbReference>
<dbReference type="GO" id="GO:0006351">
    <property type="term" value="P:DNA-templated transcription"/>
    <property type="evidence" value="ECO:0007669"/>
    <property type="project" value="InterPro"/>
</dbReference>
<organism evidence="8 9">
    <name type="scientific">Aspergillus nomiae NRRL (strain ATCC 15546 / NRRL 13137 / CBS 260.88 / M93)</name>
    <dbReference type="NCBI Taxonomy" id="1509407"/>
    <lineage>
        <taxon>Eukaryota</taxon>
        <taxon>Fungi</taxon>
        <taxon>Dikarya</taxon>
        <taxon>Ascomycota</taxon>
        <taxon>Pezizomycotina</taxon>
        <taxon>Eurotiomycetes</taxon>
        <taxon>Eurotiomycetidae</taxon>
        <taxon>Eurotiales</taxon>
        <taxon>Aspergillaceae</taxon>
        <taxon>Aspergillus</taxon>
        <taxon>Aspergillus subgen. Circumdati</taxon>
    </lineage>
</organism>
<feature type="domain" description="Xylanolytic transcriptional activator regulatory" evidence="7">
    <location>
        <begin position="334"/>
        <end position="407"/>
    </location>
</feature>
<evidence type="ECO:0000313" key="9">
    <source>
        <dbReference type="Proteomes" id="UP000037505"/>
    </source>
</evidence>
<keyword evidence="3" id="KW-0238">DNA-binding</keyword>
<comment type="caution">
    <text evidence="8">The sequence shown here is derived from an EMBL/GenBank/DDBJ whole genome shotgun (WGS) entry which is preliminary data.</text>
</comment>
<dbReference type="PANTHER" id="PTHR47540">
    <property type="entry name" value="THIAMINE REPRESSIBLE GENES REGULATORY PROTEIN THI5"/>
    <property type="match status" value="1"/>
</dbReference>
<keyword evidence="4" id="KW-0804">Transcription</keyword>
<dbReference type="AlphaFoldDB" id="A0A0L1IKR3"/>
<dbReference type="InterPro" id="IPR051711">
    <property type="entry name" value="Stress_Response_Reg"/>
</dbReference>
<dbReference type="GO" id="GO:0045944">
    <property type="term" value="P:positive regulation of transcription by RNA polymerase II"/>
    <property type="evidence" value="ECO:0007669"/>
    <property type="project" value="TreeGrafter"/>
</dbReference>
<feature type="non-terminal residue" evidence="8">
    <location>
        <position position="741"/>
    </location>
</feature>
<evidence type="ECO:0000256" key="3">
    <source>
        <dbReference type="ARBA" id="ARBA00023125"/>
    </source>
</evidence>